<dbReference type="PANTHER" id="PTHR42770:SF11">
    <property type="entry name" value="INNER MEMBRANE TRANSPORT PROTEIN YBAT"/>
    <property type="match status" value="1"/>
</dbReference>
<dbReference type="EMBL" id="JBHRWW010000001">
    <property type="protein sequence ID" value="MFC3686846.1"/>
    <property type="molecule type" value="Genomic_DNA"/>
</dbReference>
<feature type="transmembrane region" description="Helical" evidence="7">
    <location>
        <begin position="222"/>
        <end position="246"/>
    </location>
</feature>
<dbReference type="Proteomes" id="UP001595685">
    <property type="component" value="Unassembled WGS sequence"/>
</dbReference>
<feature type="transmembrane region" description="Helical" evidence="7">
    <location>
        <begin position="113"/>
        <end position="136"/>
    </location>
</feature>
<dbReference type="Gene3D" id="1.20.1740.10">
    <property type="entry name" value="Amino acid/polyamine transporter I"/>
    <property type="match status" value="1"/>
</dbReference>
<evidence type="ECO:0000256" key="3">
    <source>
        <dbReference type="ARBA" id="ARBA00022692"/>
    </source>
</evidence>
<dbReference type="Pfam" id="PF13520">
    <property type="entry name" value="AA_permease_2"/>
    <property type="match status" value="1"/>
</dbReference>
<evidence type="ECO:0000256" key="7">
    <source>
        <dbReference type="SAM" id="Phobius"/>
    </source>
</evidence>
<feature type="transmembrane region" description="Helical" evidence="7">
    <location>
        <begin position="401"/>
        <end position="422"/>
    </location>
</feature>
<dbReference type="PIRSF" id="PIRSF006060">
    <property type="entry name" value="AA_transporter"/>
    <property type="match status" value="1"/>
</dbReference>
<evidence type="ECO:0000256" key="6">
    <source>
        <dbReference type="SAM" id="MobiDB-lite"/>
    </source>
</evidence>
<keyword evidence="3 7" id="KW-0812">Transmembrane</keyword>
<feature type="transmembrane region" description="Helical" evidence="7">
    <location>
        <begin position="38"/>
        <end position="60"/>
    </location>
</feature>
<comment type="subcellular location">
    <subcellularLocation>
        <location evidence="1">Cell membrane</location>
        <topology evidence="1">Multi-pass membrane protein</topology>
    </subcellularLocation>
</comment>
<evidence type="ECO:0000313" key="8">
    <source>
        <dbReference type="EMBL" id="MFC3686846.1"/>
    </source>
</evidence>
<feature type="transmembrane region" description="Helical" evidence="7">
    <location>
        <begin position="183"/>
        <end position="201"/>
    </location>
</feature>
<gene>
    <name evidence="8" type="ORF">ACFOLH_00650</name>
</gene>
<protein>
    <submittedName>
        <fullName evidence="8">APC family permease</fullName>
    </submittedName>
</protein>
<feature type="region of interest" description="Disordered" evidence="6">
    <location>
        <begin position="438"/>
        <end position="457"/>
    </location>
</feature>
<evidence type="ECO:0000256" key="4">
    <source>
        <dbReference type="ARBA" id="ARBA00022989"/>
    </source>
</evidence>
<organism evidence="8 9">
    <name type="scientific">Aquipuribacter hungaricus</name>
    <dbReference type="NCBI Taxonomy" id="545624"/>
    <lineage>
        <taxon>Bacteria</taxon>
        <taxon>Bacillati</taxon>
        <taxon>Actinomycetota</taxon>
        <taxon>Actinomycetes</taxon>
        <taxon>Micrococcales</taxon>
        <taxon>Intrasporangiaceae</taxon>
        <taxon>Aquipuribacter</taxon>
    </lineage>
</organism>
<dbReference type="InterPro" id="IPR050367">
    <property type="entry name" value="APC_superfamily"/>
</dbReference>
<keyword evidence="9" id="KW-1185">Reference proteome</keyword>
<sequence length="457" mass="47250">MRRVLGYRLLLVLIVGDILGAGIYTLSGVVAGEIGGALWLPFLVAFVLAALTACSYAELVGRYPQAAGAALYVQQAVKIPLLTFMVAFAVVLSGITSAATASRAIGGDYLEEFVTLPVALVAAVFLLVVLAVNLWGVKQSLTINLVLTGVEVVGLLTVLGLGGTAVLTGVGDLGRLGEIDADGLFAIFGATALAFYALIGFEDSVNLAEETREPRKVFPKALFTGLGLTGVVYLLIAVISSTLVAAEDLAQSDGPLLLVVEAAGFDYPSQLFALISLVAVSNTALINLIMASRLLYGMGRQRVIPGVFARVLPGRRTPWVGAAVATAATYVLVLTGELDGLADTTVLFLLLVFTSVNVSCLVSRRDRVPGQGFRAPTAVPVLGAVASAFFASPFADRDADVYVRAGILLLVGLALAGVARLLRGDTAVLDVAELSADAEGDEAGVGSADTRGSRPRA</sequence>
<name>A0ABV7WAL6_9MICO</name>
<keyword evidence="2" id="KW-1003">Cell membrane</keyword>
<proteinExistence type="predicted"/>
<feature type="transmembrane region" description="Helical" evidence="7">
    <location>
        <begin position="143"/>
        <end position="163"/>
    </location>
</feature>
<accession>A0ABV7WAL6</accession>
<evidence type="ECO:0000256" key="2">
    <source>
        <dbReference type="ARBA" id="ARBA00022475"/>
    </source>
</evidence>
<comment type="caution">
    <text evidence="8">The sequence shown here is derived from an EMBL/GenBank/DDBJ whole genome shotgun (WGS) entry which is preliminary data.</text>
</comment>
<evidence type="ECO:0000313" key="9">
    <source>
        <dbReference type="Proteomes" id="UP001595685"/>
    </source>
</evidence>
<dbReference type="PANTHER" id="PTHR42770">
    <property type="entry name" value="AMINO ACID TRANSPORTER-RELATED"/>
    <property type="match status" value="1"/>
</dbReference>
<feature type="transmembrane region" description="Helical" evidence="7">
    <location>
        <begin position="81"/>
        <end position="101"/>
    </location>
</feature>
<feature type="transmembrane region" description="Helical" evidence="7">
    <location>
        <begin position="7"/>
        <end position="26"/>
    </location>
</feature>
<reference evidence="9" key="1">
    <citation type="journal article" date="2019" name="Int. J. Syst. Evol. Microbiol.">
        <title>The Global Catalogue of Microorganisms (GCM) 10K type strain sequencing project: providing services to taxonomists for standard genome sequencing and annotation.</title>
        <authorList>
            <consortium name="The Broad Institute Genomics Platform"/>
            <consortium name="The Broad Institute Genome Sequencing Center for Infectious Disease"/>
            <person name="Wu L."/>
            <person name="Ma J."/>
        </authorList>
    </citation>
    <scope>NUCLEOTIDE SEQUENCE [LARGE SCALE GENOMIC DNA]</scope>
    <source>
        <strain evidence="9">NCAIM B.02333</strain>
    </source>
</reference>
<dbReference type="RefSeq" id="WP_340295490.1">
    <property type="nucleotide sequence ID" value="NZ_JBBEOI010000248.1"/>
</dbReference>
<feature type="transmembrane region" description="Helical" evidence="7">
    <location>
        <begin position="271"/>
        <end position="296"/>
    </location>
</feature>
<dbReference type="InterPro" id="IPR002293">
    <property type="entry name" value="AA/rel_permease1"/>
</dbReference>
<evidence type="ECO:0000256" key="1">
    <source>
        <dbReference type="ARBA" id="ARBA00004651"/>
    </source>
</evidence>
<evidence type="ECO:0000256" key="5">
    <source>
        <dbReference type="ARBA" id="ARBA00023136"/>
    </source>
</evidence>
<keyword evidence="4 7" id="KW-1133">Transmembrane helix</keyword>
<keyword evidence="5 7" id="KW-0472">Membrane</keyword>
<feature type="transmembrane region" description="Helical" evidence="7">
    <location>
        <begin position="317"/>
        <end position="334"/>
    </location>
</feature>
<feature type="transmembrane region" description="Helical" evidence="7">
    <location>
        <begin position="346"/>
        <end position="363"/>
    </location>
</feature>
<feature type="transmembrane region" description="Helical" evidence="7">
    <location>
        <begin position="375"/>
        <end position="395"/>
    </location>
</feature>